<dbReference type="InterPro" id="IPR006129">
    <property type="entry name" value="AdhesinB"/>
</dbReference>
<proteinExistence type="inferred from homology"/>
<dbReference type="SUPFAM" id="SSF53807">
    <property type="entry name" value="Helical backbone' metal receptor"/>
    <property type="match status" value="1"/>
</dbReference>
<feature type="signal peptide" evidence="6">
    <location>
        <begin position="1"/>
        <end position="18"/>
    </location>
</feature>
<dbReference type="InterPro" id="IPR006128">
    <property type="entry name" value="Lipoprotein_PsaA-like"/>
</dbReference>
<evidence type="ECO:0000313" key="7">
    <source>
        <dbReference type="EMBL" id="MFD2681685.1"/>
    </source>
</evidence>
<dbReference type="EMBL" id="JBHUMF010000030">
    <property type="protein sequence ID" value="MFD2681685.1"/>
    <property type="molecule type" value="Genomic_DNA"/>
</dbReference>
<feature type="region of interest" description="Disordered" evidence="5">
    <location>
        <begin position="119"/>
        <end position="151"/>
    </location>
</feature>
<dbReference type="PRINTS" id="PR00691">
    <property type="entry name" value="ADHESINB"/>
</dbReference>
<organism evidence="7 8">
    <name type="scientific">Bacillus seohaeanensis</name>
    <dbReference type="NCBI Taxonomy" id="284580"/>
    <lineage>
        <taxon>Bacteria</taxon>
        <taxon>Bacillati</taxon>
        <taxon>Bacillota</taxon>
        <taxon>Bacilli</taxon>
        <taxon>Bacillales</taxon>
        <taxon>Bacillaceae</taxon>
        <taxon>Bacillus</taxon>
    </lineage>
</organism>
<feature type="coiled-coil region" evidence="4">
    <location>
        <begin position="180"/>
        <end position="207"/>
    </location>
</feature>
<protein>
    <submittedName>
        <fullName evidence="7">Metal ABC transporter solute-binding protein, Zn/Mn family</fullName>
    </submittedName>
</protein>
<keyword evidence="2 6" id="KW-0732">Signal</keyword>
<keyword evidence="1 3" id="KW-0813">Transport</keyword>
<feature type="chain" id="PRO_5045615965" evidence="6">
    <location>
        <begin position="19"/>
        <end position="321"/>
    </location>
</feature>
<evidence type="ECO:0000256" key="6">
    <source>
        <dbReference type="SAM" id="SignalP"/>
    </source>
</evidence>
<keyword evidence="4" id="KW-0175">Coiled coil</keyword>
<dbReference type="Gene3D" id="3.40.50.1980">
    <property type="entry name" value="Nitrogenase molybdenum iron protein domain"/>
    <property type="match status" value="2"/>
</dbReference>
<dbReference type="PRINTS" id="PR00690">
    <property type="entry name" value="ADHESNFAMILY"/>
</dbReference>
<comment type="caution">
    <text evidence="7">The sequence shown here is derived from an EMBL/GenBank/DDBJ whole genome shotgun (WGS) entry which is preliminary data.</text>
</comment>
<keyword evidence="8" id="KW-1185">Reference proteome</keyword>
<dbReference type="InterPro" id="IPR050492">
    <property type="entry name" value="Bact_metal-bind_prot9"/>
</dbReference>
<dbReference type="PANTHER" id="PTHR42953:SF8">
    <property type="entry name" value="ZINT DOMAIN-CONTAINING PROTEIN"/>
    <property type="match status" value="1"/>
</dbReference>
<dbReference type="RefSeq" id="WP_377936101.1">
    <property type="nucleotide sequence ID" value="NZ_JBHUMF010000030.1"/>
</dbReference>
<evidence type="ECO:0000256" key="1">
    <source>
        <dbReference type="ARBA" id="ARBA00022448"/>
    </source>
</evidence>
<dbReference type="PANTHER" id="PTHR42953">
    <property type="entry name" value="HIGH-AFFINITY ZINC UPTAKE SYSTEM PROTEIN ZNUA-RELATED"/>
    <property type="match status" value="1"/>
</dbReference>
<dbReference type="Pfam" id="PF01297">
    <property type="entry name" value="ZnuA"/>
    <property type="match status" value="1"/>
</dbReference>
<sequence>MKITYKLAFIFLIFLLTACSTNPSKPNENNGKLNIYTTVFPLKDFTEKIGGEYVEVTSVYPPGADEHSFEPSQKDMMDMSDSDIFFYIGLGLEGFVDQANEILEKEDVNVVATGENISLSHGADSEKDHADNETDHEDHAHGDEGHSHDINPHVWLDPVYSKQLAESIYNTLAEELPEHKKEFQSNLSELQTQLDELDTEFNTLTKNVSGDTIYVSHAAYSYWEERYGINQQAIAGLNSADEPSQKELKQIIDQGEKDNVQYILFEQNISSRLTEVVQKELNAKALYLHNLSVLTEKDEKNNEDYFSLMKQNIETLRKALQ</sequence>
<reference evidence="8" key="1">
    <citation type="journal article" date="2019" name="Int. J. Syst. Evol. Microbiol.">
        <title>The Global Catalogue of Microorganisms (GCM) 10K type strain sequencing project: providing services to taxonomists for standard genome sequencing and annotation.</title>
        <authorList>
            <consortium name="The Broad Institute Genomics Platform"/>
            <consortium name="The Broad Institute Genome Sequencing Center for Infectious Disease"/>
            <person name="Wu L."/>
            <person name="Ma J."/>
        </authorList>
    </citation>
    <scope>NUCLEOTIDE SEQUENCE [LARGE SCALE GENOMIC DNA]</scope>
    <source>
        <strain evidence="8">KCTC 3913</strain>
    </source>
</reference>
<accession>A0ABW5RTS3</accession>
<evidence type="ECO:0000256" key="5">
    <source>
        <dbReference type="SAM" id="MobiDB-lite"/>
    </source>
</evidence>
<evidence type="ECO:0000256" key="2">
    <source>
        <dbReference type="ARBA" id="ARBA00022729"/>
    </source>
</evidence>
<name>A0ABW5RTS3_9BACI</name>
<feature type="compositionally biased region" description="Basic and acidic residues" evidence="5">
    <location>
        <begin position="123"/>
        <end position="151"/>
    </location>
</feature>
<comment type="similarity">
    <text evidence="3">Belongs to the bacterial solute-binding protein 9 family.</text>
</comment>
<dbReference type="PROSITE" id="PS51257">
    <property type="entry name" value="PROKAR_LIPOPROTEIN"/>
    <property type="match status" value="1"/>
</dbReference>
<evidence type="ECO:0000256" key="3">
    <source>
        <dbReference type="RuleBase" id="RU003512"/>
    </source>
</evidence>
<evidence type="ECO:0000256" key="4">
    <source>
        <dbReference type="SAM" id="Coils"/>
    </source>
</evidence>
<dbReference type="InterPro" id="IPR006127">
    <property type="entry name" value="ZnuA-like"/>
</dbReference>
<evidence type="ECO:0000313" key="8">
    <source>
        <dbReference type="Proteomes" id="UP001597506"/>
    </source>
</evidence>
<gene>
    <name evidence="7" type="ORF">ACFSUL_13100</name>
</gene>
<dbReference type="Proteomes" id="UP001597506">
    <property type="component" value="Unassembled WGS sequence"/>
</dbReference>